<accession>A0AAD3RMN4</accession>
<protein>
    <submittedName>
        <fullName evidence="1">PR domain zinc finger protein 16</fullName>
    </submittedName>
</protein>
<gene>
    <name evidence="1" type="ORF">AKAME5_002546000</name>
</gene>
<name>A0AAD3RMN4_LATJO</name>
<dbReference type="Proteomes" id="UP001279410">
    <property type="component" value="Unassembled WGS sequence"/>
</dbReference>
<proteinExistence type="predicted"/>
<reference evidence="1" key="1">
    <citation type="submission" date="2022-08" db="EMBL/GenBank/DDBJ databases">
        <title>Genome sequencing of akame (Lates japonicus).</title>
        <authorList>
            <person name="Hashiguchi Y."/>
            <person name="Takahashi H."/>
        </authorList>
    </citation>
    <scope>NUCLEOTIDE SEQUENCE</scope>
    <source>
        <strain evidence="1">Kochi</strain>
    </source>
</reference>
<dbReference type="EMBL" id="BRZM01002004">
    <property type="protein sequence ID" value="GLD74132.1"/>
    <property type="molecule type" value="Genomic_DNA"/>
</dbReference>
<evidence type="ECO:0000313" key="2">
    <source>
        <dbReference type="Proteomes" id="UP001279410"/>
    </source>
</evidence>
<sequence length="225" mass="25307">MSAGGSHQKALSHRNWDRFMDTTLVLLQVMVLIWKAMERSAGWRRNYYDPVKTPEEKVPRALTTLFHPGTVGKIFPSFNQASPRHLRTHTGEQPKVSSVTRSFQHLIQSGARSQHPQQEEPCIEEEGSLLDLEGLPSFHKSLDGLRKSASEEQPFDVKDIFNTSLESEALKETLYRQAKTQAYAMMLSLSENNPLHAPSQNSLDAWLSMGGGPSETSSFHPLNHI</sequence>
<organism evidence="1 2">
    <name type="scientific">Lates japonicus</name>
    <name type="common">Japanese lates</name>
    <dbReference type="NCBI Taxonomy" id="270547"/>
    <lineage>
        <taxon>Eukaryota</taxon>
        <taxon>Metazoa</taxon>
        <taxon>Chordata</taxon>
        <taxon>Craniata</taxon>
        <taxon>Vertebrata</taxon>
        <taxon>Euteleostomi</taxon>
        <taxon>Actinopterygii</taxon>
        <taxon>Neopterygii</taxon>
        <taxon>Teleostei</taxon>
        <taxon>Neoteleostei</taxon>
        <taxon>Acanthomorphata</taxon>
        <taxon>Carangaria</taxon>
        <taxon>Carangaria incertae sedis</taxon>
        <taxon>Centropomidae</taxon>
        <taxon>Lates</taxon>
    </lineage>
</organism>
<dbReference type="AlphaFoldDB" id="A0AAD3RMN4"/>
<keyword evidence="2" id="KW-1185">Reference proteome</keyword>
<comment type="caution">
    <text evidence="1">The sequence shown here is derived from an EMBL/GenBank/DDBJ whole genome shotgun (WGS) entry which is preliminary data.</text>
</comment>
<evidence type="ECO:0000313" key="1">
    <source>
        <dbReference type="EMBL" id="GLD74132.1"/>
    </source>
</evidence>